<reference evidence="11 12" key="1">
    <citation type="submission" date="2016-10" db="EMBL/GenBank/DDBJ databases">
        <title>Alkaliphiles isolated from bioreactors.</title>
        <authorList>
            <person name="Salah Z."/>
            <person name="Rout S.P."/>
            <person name="Humphreys P.N."/>
        </authorList>
    </citation>
    <scope>NUCLEOTIDE SEQUENCE [LARGE SCALE GENOMIC DNA]</scope>
    <source>
        <strain evidence="11 12">ZS02</strain>
    </source>
</reference>
<evidence type="ECO:0000313" key="11">
    <source>
        <dbReference type="EMBL" id="OMG56393.1"/>
    </source>
</evidence>
<dbReference type="EMBL" id="MTHD01000001">
    <property type="protein sequence ID" value="OMG56393.1"/>
    <property type="molecule type" value="Genomic_DNA"/>
</dbReference>
<keyword evidence="12" id="KW-1185">Reference proteome</keyword>
<dbReference type="PROSITE" id="PS50885">
    <property type="entry name" value="HAMP"/>
    <property type="match status" value="1"/>
</dbReference>
<comment type="similarity">
    <text evidence="6">Belongs to the methyl-accepting chemotaxis (MCP) protein family.</text>
</comment>
<feature type="domain" description="Methyl-accepting transducer" evidence="9">
    <location>
        <begin position="269"/>
        <end position="505"/>
    </location>
</feature>
<dbReference type="STRING" id="418702.BJN45_01900"/>
<dbReference type="GO" id="GO:0016020">
    <property type="term" value="C:membrane"/>
    <property type="evidence" value="ECO:0007669"/>
    <property type="project" value="UniProtKB-SubCell"/>
</dbReference>
<protein>
    <submittedName>
        <fullName evidence="11">Uncharacterized protein</fullName>
    </submittedName>
</protein>
<evidence type="ECO:0000259" key="10">
    <source>
        <dbReference type="PROSITE" id="PS50885"/>
    </source>
</evidence>
<gene>
    <name evidence="11" type="ORF">BJN45_01900</name>
</gene>
<dbReference type="InterPro" id="IPR004089">
    <property type="entry name" value="MCPsignal_dom"/>
</dbReference>
<feature type="transmembrane region" description="Helical" evidence="8">
    <location>
        <begin position="188"/>
        <end position="212"/>
    </location>
</feature>
<keyword evidence="4 8" id="KW-0472">Membrane</keyword>
<dbReference type="FunFam" id="1.10.287.950:FF:000001">
    <property type="entry name" value="Methyl-accepting chemotaxis sensory transducer"/>
    <property type="match status" value="1"/>
</dbReference>
<accession>A0A1R1IC90</accession>
<comment type="caution">
    <text evidence="11">The sequence shown here is derived from an EMBL/GenBank/DDBJ whole genome shotgun (WGS) entry which is preliminary data.</text>
</comment>
<organism evidence="11 12">
    <name type="scientific">Azonexus hydrophilus</name>
    <dbReference type="NCBI Taxonomy" id="418702"/>
    <lineage>
        <taxon>Bacteria</taxon>
        <taxon>Pseudomonadati</taxon>
        <taxon>Pseudomonadota</taxon>
        <taxon>Betaproteobacteria</taxon>
        <taxon>Rhodocyclales</taxon>
        <taxon>Azonexaceae</taxon>
        <taxon>Azonexus</taxon>
    </lineage>
</organism>
<dbReference type="GO" id="GO:0006935">
    <property type="term" value="P:chemotaxis"/>
    <property type="evidence" value="ECO:0007669"/>
    <property type="project" value="UniProtKB-ARBA"/>
</dbReference>
<feature type="transmembrane region" description="Helical" evidence="8">
    <location>
        <begin position="12"/>
        <end position="34"/>
    </location>
</feature>
<dbReference type="RefSeq" id="WP_076091504.1">
    <property type="nucleotide sequence ID" value="NZ_MTHD01000001.1"/>
</dbReference>
<dbReference type="Pfam" id="PF12729">
    <property type="entry name" value="4HB_MCP_1"/>
    <property type="match status" value="1"/>
</dbReference>
<keyword evidence="3 8" id="KW-1133">Transmembrane helix</keyword>
<dbReference type="AlphaFoldDB" id="A0A1R1IC90"/>
<evidence type="ECO:0000256" key="6">
    <source>
        <dbReference type="ARBA" id="ARBA00029447"/>
    </source>
</evidence>
<dbReference type="GO" id="GO:0007165">
    <property type="term" value="P:signal transduction"/>
    <property type="evidence" value="ECO:0007669"/>
    <property type="project" value="UniProtKB-KW"/>
</dbReference>
<evidence type="ECO:0000256" key="7">
    <source>
        <dbReference type="PROSITE-ProRule" id="PRU00284"/>
    </source>
</evidence>
<dbReference type="SUPFAM" id="SSF58104">
    <property type="entry name" value="Methyl-accepting chemotaxis protein (MCP) signaling domain"/>
    <property type="match status" value="1"/>
</dbReference>
<dbReference type="Gene3D" id="1.10.287.950">
    <property type="entry name" value="Methyl-accepting chemotaxis protein"/>
    <property type="match status" value="1"/>
</dbReference>
<dbReference type="SMART" id="SM00283">
    <property type="entry name" value="MA"/>
    <property type="match status" value="1"/>
</dbReference>
<name>A0A1R1IC90_9RHOO</name>
<evidence type="ECO:0000256" key="5">
    <source>
        <dbReference type="ARBA" id="ARBA00023224"/>
    </source>
</evidence>
<evidence type="ECO:0000256" key="4">
    <source>
        <dbReference type="ARBA" id="ARBA00023136"/>
    </source>
</evidence>
<dbReference type="Proteomes" id="UP000187526">
    <property type="component" value="Unassembled WGS sequence"/>
</dbReference>
<dbReference type="InterPro" id="IPR024478">
    <property type="entry name" value="HlyB_4HB_MCP"/>
</dbReference>
<evidence type="ECO:0000313" key="12">
    <source>
        <dbReference type="Proteomes" id="UP000187526"/>
    </source>
</evidence>
<evidence type="ECO:0000256" key="1">
    <source>
        <dbReference type="ARBA" id="ARBA00004141"/>
    </source>
</evidence>
<dbReference type="PANTHER" id="PTHR32089">
    <property type="entry name" value="METHYL-ACCEPTING CHEMOTAXIS PROTEIN MCPB"/>
    <property type="match status" value="1"/>
</dbReference>
<dbReference type="InterPro" id="IPR003660">
    <property type="entry name" value="HAMP_dom"/>
</dbReference>
<feature type="domain" description="HAMP" evidence="10">
    <location>
        <begin position="223"/>
        <end position="264"/>
    </location>
</feature>
<evidence type="ECO:0000259" key="9">
    <source>
        <dbReference type="PROSITE" id="PS50111"/>
    </source>
</evidence>
<proteinExistence type="inferred from homology"/>
<evidence type="ECO:0000256" key="2">
    <source>
        <dbReference type="ARBA" id="ARBA00022692"/>
    </source>
</evidence>
<evidence type="ECO:0000256" key="3">
    <source>
        <dbReference type="ARBA" id="ARBA00022989"/>
    </source>
</evidence>
<dbReference type="PROSITE" id="PS50111">
    <property type="entry name" value="CHEMOTAXIS_TRANSDUC_2"/>
    <property type="match status" value="1"/>
</dbReference>
<dbReference type="Pfam" id="PF00015">
    <property type="entry name" value="MCPsignal"/>
    <property type="match status" value="1"/>
</dbReference>
<keyword evidence="5 7" id="KW-0807">Transducer</keyword>
<comment type="subcellular location">
    <subcellularLocation>
        <location evidence="1">Membrane</location>
        <topology evidence="1">Multi-pass membrane protein</topology>
    </subcellularLocation>
</comment>
<dbReference type="OrthoDB" id="9177860at2"/>
<evidence type="ECO:0000256" key="8">
    <source>
        <dbReference type="SAM" id="Phobius"/>
    </source>
</evidence>
<keyword evidence="2 8" id="KW-0812">Transmembrane</keyword>
<dbReference type="PANTHER" id="PTHR32089:SF119">
    <property type="entry name" value="METHYL-ACCEPTING CHEMOTAXIS PROTEIN CTPL"/>
    <property type="match status" value="1"/>
</dbReference>
<sequence length="541" mass="57708">MLANLSLKGRLWLLGIAAALGMGILAISSIMFTVSSEGIFVSFVDQRIATRHTATLAYANGLQKGQAIRNILLDPGRKTAYDNFDKAHEVFTREIDKLLPLLAANSETQNIATRLKANVEQWQPLQSKVIELVKAGNRDESQALLVEQETPAWRKVRDDLLEIGKLAESEAEKDRVALVSGLERSGKLAIILGIVSLFAVAAIIVLVGRGIYRQVGGEPVATAAALNRIAQGDLTERLQVLPGDSTSIVAAMQAMQSQIRQLIADTVKSADSVVQESESMLADASRLAKTAEEQSTATSAIAAAVEEFTVSIGVMSENANDAGRLSEQSEHQAHNSLDVVSNATEIIHQVAAGMSDAAATMDELSARVADITGIVKTIRDIADQTNLLALNAAIEAARAGEQGRGFAVVADEVRKLAELTTKSTQEISVIVSGVRQTTDAAFATMSSAKERALAGASRTEEVRSAVDSMDQSSVRVGKTIESIAESLREQTAASTDIAQRVEMIAQGIDQTHAASSESSRRSGVLVSLSHTLKESVRRFRV</sequence>